<feature type="region of interest" description="Disordered" evidence="1">
    <location>
        <begin position="47"/>
        <end position="67"/>
    </location>
</feature>
<evidence type="ECO:0000313" key="2">
    <source>
        <dbReference type="EMBL" id="GFT23375.1"/>
    </source>
</evidence>
<dbReference type="PANTHER" id="PTHR46060:SF1">
    <property type="entry name" value="MARINER MOS1 TRANSPOSASE-LIKE PROTEIN"/>
    <property type="match status" value="1"/>
</dbReference>
<dbReference type="InterPro" id="IPR052709">
    <property type="entry name" value="Transposase-MT_Hybrid"/>
</dbReference>
<reference evidence="2" key="1">
    <citation type="submission" date="2020-08" db="EMBL/GenBank/DDBJ databases">
        <title>Multicomponent nature underlies the extraordinary mechanical properties of spider dragline silk.</title>
        <authorList>
            <person name="Kono N."/>
            <person name="Nakamura H."/>
            <person name="Mori M."/>
            <person name="Yoshida Y."/>
            <person name="Ohtoshi R."/>
            <person name="Malay A.D."/>
            <person name="Moran D.A.P."/>
            <person name="Tomita M."/>
            <person name="Numata K."/>
            <person name="Arakawa K."/>
        </authorList>
    </citation>
    <scope>NUCLEOTIDE SEQUENCE</scope>
</reference>
<dbReference type="OrthoDB" id="8189655at2759"/>
<dbReference type="PANTHER" id="PTHR46060">
    <property type="entry name" value="MARINER MOS1 TRANSPOSASE-LIKE PROTEIN"/>
    <property type="match status" value="1"/>
</dbReference>
<protein>
    <submittedName>
        <fullName evidence="2">HTH_48 domain-containing protein</fullName>
    </submittedName>
</protein>
<keyword evidence="3" id="KW-1185">Reference proteome</keyword>
<organism evidence="2 3">
    <name type="scientific">Nephila pilipes</name>
    <name type="common">Giant wood spider</name>
    <name type="synonym">Nephila maculata</name>
    <dbReference type="NCBI Taxonomy" id="299642"/>
    <lineage>
        <taxon>Eukaryota</taxon>
        <taxon>Metazoa</taxon>
        <taxon>Ecdysozoa</taxon>
        <taxon>Arthropoda</taxon>
        <taxon>Chelicerata</taxon>
        <taxon>Arachnida</taxon>
        <taxon>Araneae</taxon>
        <taxon>Araneomorphae</taxon>
        <taxon>Entelegynae</taxon>
        <taxon>Araneoidea</taxon>
        <taxon>Nephilidae</taxon>
        <taxon>Nephila</taxon>
    </lineage>
</organism>
<accession>A0A8X6NNR2</accession>
<evidence type="ECO:0000313" key="3">
    <source>
        <dbReference type="Proteomes" id="UP000887013"/>
    </source>
</evidence>
<proteinExistence type="predicted"/>
<evidence type="ECO:0000256" key="1">
    <source>
        <dbReference type="SAM" id="MobiDB-lite"/>
    </source>
</evidence>
<dbReference type="AlphaFoldDB" id="A0A8X6NNR2"/>
<dbReference type="Proteomes" id="UP000887013">
    <property type="component" value="Unassembled WGS sequence"/>
</dbReference>
<sequence>MNRVVIKCLFLKGNMFTQIKDESVAVYEESASPFTNVRFWTAEFKHGSSSLGDDGRSGRPKIANTDNNINKIHQKMLDNLRIKMREITDAMSMTKEHT</sequence>
<gene>
    <name evidence="2" type="primary">YK006</name>
    <name evidence="2" type="ORF">NPIL_160041</name>
</gene>
<dbReference type="EMBL" id="BMAW01011354">
    <property type="protein sequence ID" value="GFT23375.1"/>
    <property type="molecule type" value="Genomic_DNA"/>
</dbReference>
<name>A0A8X6NNR2_NEPPI</name>
<comment type="caution">
    <text evidence="2">The sequence shown here is derived from an EMBL/GenBank/DDBJ whole genome shotgun (WGS) entry which is preliminary data.</text>
</comment>